<accession>M5WXL2</accession>
<dbReference type="Gene3D" id="1.20.140.40">
    <property type="entry name" value="Invertase/pectin methylesterase inhibitor family protein"/>
    <property type="match status" value="1"/>
</dbReference>
<dbReference type="AlphaFoldDB" id="M5WXL2"/>
<name>M5WXL2_PRUPE</name>
<sequence>MTSFLYDKLIPAECHSAEVPTSCIKCLKSNRRADKADKVGTATILISCLSNHANALATNMSGTASGTKDQVVTGVFQRKNGKYDDAEKSLTLALNYNTRCLSKIDIYKSRIPSSMSFEMNEELTEAARIED</sequence>
<organism evidence="1 2">
    <name type="scientific">Prunus persica</name>
    <name type="common">Peach</name>
    <name type="synonym">Amygdalus persica</name>
    <dbReference type="NCBI Taxonomy" id="3760"/>
    <lineage>
        <taxon>Eukaryota</taxon>
        <taxon>Viridiplantae</taxon>
        <taxon>Streptophyta</taxon>
        <taxon>Embryophyta</taxon>
        <taxon>Tracheophyta</taxon>
        <taxon>Spermatophyta</taxon>
        <taxon>Magnoliopsida</taxon>
        <taxon>eudicotyledons</taxon>
        <taxon>Gunneridae</taxon>
        <taxon>Pentapetalae</taxon>
        <taxon>rosids</taxon>
        <taxon>fabids</taxon>
        <taxon>Rosales</taxon>
        <taxon>Rosaceae</taxon>
        <taxon>Amygdaloideae</taxon>
        <taxon>Amygdaleae</taxon>
        <taxon>Prunus</taxon>
    </lineage>
</organism>
<dbReference type="Proteomes" id="UP000006882">
    <property type="component" value="Chromosome G4"/>
</dbReference>
<dbReference type="OMA" id="MQQCHNS"/>
<evidence type="ECO:0000313" key="2">
    <source>
        <dbReference type="Proteomes" id="UP000006882"/>
    </source>
</evidence>
<proteinExistence type="predicted"/>
<evidence type="ECO:0008006" key="3">
    <source>
        <dbReference type="Google" id="ProtNLM"/>
    </source>
</evidence>
<dbReference type="HOGENOM" id="CLU_126224_0_0_1"/>
<gene>
    <name evidence="1" type="ORF">PRUPE_4G137400</name>
</gene>
<protein>
    <recommendedName>
        <fullName evidence="3">Pectinesterase inhibitor domain-containing protein</fullName>
    </recommendedName>
</protein>
<keyword evidence="2" id="KW-1185">Reference proteome</keyword>
<evidence type="ECO:0000313" key="1">
    <source>
        <dbReference type="EMBL" id="ONI11966.1"/>
    </source>
</evidence>
<dbReference type="Gramene" id="ONI11966">
    <property type="protein sequence ID" value="ONI11966"/>
    <property type="gene ID" value="PRUPE_4G137400"/>
</dbReference>
<dbReference type="EMBL" id="CM007654">
    <property type="protein sequence ID" value="ONI11966.1"/>
    <property type="molecule type" value="Genomic_DNA"/>
</dbReference>
<reference evidence="1 2" key="1">
    <citation type="journal article" date="2013" name="Nat. Genet.">
        <title>The high-quality draft genome of peach (Prunus persica) identifies unique patterns of genetic diversity, domestication and genome evolution.</title>
        <authorList>
            <consortium name="International Peach Genome Initiative"/>
            <person name="Verde I."/>
            <person name="Abbott A.G."/>
            <person name="Scalabrin S."/>
            <person name="Jung S."/>
            <person name="Shu S."/>
            <person name="Marroni F."/>
            <person name="Zhebentyayeva T."/>
            <person name="Dettori M.T."/>
            <person name="Grimwood J."/>
            <person name="Cattonaro F."/>
            <person name="Zuccolo A."/>
            <person name="Rossini L."/>
            <person name="Jenkins J."/>
            <person name="Vendramin E."/>
            <person name="Meisel L.A."/>
            <person name="Decroocq V."/>
            <person name="Sosinski B."/>
            <person name="Prochnik S."/>
            <person name="Mitros T."/>
            <person name="Policriti A."/>
            <person name="Cipriani G."/>
            <person name="Dondini L."/>
            <person name="Ficklin S."/>
            <person name="Goodstein D.M."/>
            <person name="Xuan P."/>
            <person name="Del Fabbro C."/>
            <person name="Aramini V."/>
            <person name="Copetti D."/>
            <person name="Gonzalez S."/>
            <person name="Horner D.S."/>
            <person name="Falchi R."/>
            <person name="Lucas S."/>
            <person name="Mica E."/>
            <person name="Maldonado J."/>
            <person name="Lazzari B."/>
            <person name="Bielenberg D."/>
            <person name="Pirona R."/>
            <person name="Miculan M."/>
            <person name="Barakat A."/>
            <person name="Testolin R."/>
            <person name="Stella A."/>
            <person name="Tartarini S."/>
            <person name="Tonutti P."/>
            <person name="Arus P."/>
            <person name="Orellana A."/>
            <person name="Wells C."/>
            <person name="Main D."/>
            <person name="Vizzotto G."/>
            <person name="Silva H."/>
            <person name="Salamini F."/>
            <person name="Schmutz J."/>
            <person name="Morgante M."/>
            <person name="Rokhsar D.S."/>
        </authorList>
    </citation>
    <scope>NUCLEOTIDE SEQUENCE [LARGE SCALE GENOMIC DNA]</scope>
    <source>
        <strain evidence="2">cv. Nemared</strain>
    </source>
</reference>
<dbReference type="SUPFAM" id="SSF101148">
    <property type="entry name" value="Plant invertase/pectin methylesterase inhibitor"/>
    <property type="match status" value="1"/>
</dbReference>
<dbReference type="InterPro" id="IPR035513">
    <property type="entry name" value="Invertase/methylesterase_inhib"/>
</dbReference>